<dbReference type="InterPro" id="IPR010982">
    <property type="entry name" value="Lambda_DNA-bd_dom_sf"/>
</dbReference>
<evidence type="ECO:0000313" key="3">
    <source>
        <dbReference type="Proteomes" id="UP001589785"/>
    </source>
</evidence>
<dbReference type="CDD" id="cd00093">
    <property type="entry name" value="HTH_XRE"/>
    <property type="match status" value="1"/>
</dbReference>
<feature type="domain" description="HTH cro/C1-type" evidence="1">
    <location>
        <begin position="10"/>
        <end position="66"/>
    </location>
</feature>
<dbReference type="Proteomes" id="UP001589785">
    <property type="component" value="Unassembled WGS sequence"/>
</dbReference>
<dbReference type="SMART" id="SM00530">
    <property type="entry name" value="HTH_XRE"/>
    <property type="match status" value="1"/>
</dbReference>
<evidence type="ECO:0000313" key="2">
    <source>
        <dbReference type="EMBL" id="MFC0297150.1"/>
    </source>
</evidence>
<dbReference type="Gene3D" id="1.10.260.40">
    <property type="entry name" value="lambda repressor-like DNA-binding domains"/>
    <property type="match status" value="1"/>
</dbReference>
<dbReference type="Pfam" id="PF01381">
    <property type="entry name" value="HTH_3"/>
    <property type="match status" value="1"/>
</dbReference>
<keyword evidence="3" id="KW-1185">Reference proteome</keyword>
<protein>
    <submittedName>
        <fullName evidence="2">Helix-turn-helix transcriptional regulator</fullName>
    </submittedName>
</protein>
<evidence type="ECO:0000259" key="1">
    <source>
        <dbReference type="PROSITE" id="PS50943"/>
    </source>
</evidence>
<proteinExistence type="predicted"/>
<gene>
    <name evidence="2" type="ORF">ACFFHQ_06695</name>
</gene>
<dbReference type="PROSITE" id="PS50943">
    <property type="entry name" value="HTH_CROC1"/>
    <property type="match status" value="1"/>
</dbReference>
<name>A0ABV6GS42_9BACL</name>
<sequence length="81" mass="9189">MTKEQLRDMLIKAREAKQLTQEQVVSLSGANITRQYYSMIENGDRRPSVDVAKKIAPVLGISWTIFFETEGNQKLRKTGSS</sequence>
<dbReference type="RefSeq" id="WP_174520111.1">
    <property type="nucleotide sequence ID" value="NZ_JBHLVN010000029.1"/>
</dbReference>
<comment type="caution">
    <text evidence="2">The sequence shown here is derived from an EMBL/GenBank/DDBJ whole genome shotgun (WGS) entry which is preliminary data.</text>
</comment>
<accession>A0ABV6GS42</accession>
<reference evidence="2 3" key="1">
    <citation type="submission" date="2024-09" db="EMBL/GenBank/DDBJ databases">
        <authorList>
            <person name="Sun Q."/>
            <person name="Mori K."/>
        </authorList>
    </citation>
    <scope>NUCLEOTIDE SEQUENCE [LARGE SCALE GENOMIC DNA]</scope>
    <source>
        <strain evidence="2 3">CCM 7224</strain>
    </source>
</reference>
<dbReference type="SUPFAM" id="SSF47413">
    <property type="entry name" value="lambda repressor-like DNA-binding domains"/>
    <property type="match status" value="1"/>
</dbReference>
<dbReference type="EMBL" id="JBHLVN010000029">
    <property type="protein sequence ID" value="MFC0297150.1"/>
    <property type="molecule type" value="Genomic_DNA"/>
</dbReference>
<dbReference type="InterPro" id="IPR001387">
    <property type="entry name" value="Cro/C1-type_HTH"/>
</dbReference>
<organism evidence="2 3">
    <name type="scientific">Geobacillus jurassicus</name>
    <dbReference type="NCBI Taxonomy" id="235932"/>
    <lineage>
        <taxon>Bacteria</taxon>
        <taxon>Bacillati</taxon>
        <taxon>Bacillota</taxon>
        <taxon>Bacilli</taxon>
        <taxon>Bacillales</taxon>
        <taxon>Anoxybacillaceae</taxon>
        <taxon>Geobacillus</taxon>
    </lineage>
</organism>